<dbReference type="OrthoDB" id="4158087at2759"/>
<dbReference type="PANTHER" id="PTHR37540">
    <property type="entry name" value="TRANSCRIPTION FACTOR (ACR-2), PUTATIVE-RELATED-RELATED"/>
    <property type="match status" value="1"/>
</dbReference>
<dbReference type="RefSeq" id="XP_016628090.1">
    <property type="nucleotide sequence ID" value="XM_016780797.1"/>
</dbReference>
<name>A0A0D2JL38_9EURO</name>
<dbReference type="AlphaFoldDB" id="A0A0D2JL38"/>
<dbReference type="Proteomes" id="UP000053411">
    <property type="component" value="Unassembled WGS sequence"/>
</dbReference>
<dbReference type="EMBL" id="KN848090">
    <property type="protein sequence ID" value="KIX93967.1"/>
    <property type="molecule type" value="Genomic_DNA"/>
</dbReference>
<proteinExistence type="predicted"/>
<evidence type="ECO:0000313" key="3">
    <source>
        <dbReference type="Proteomes" id="UP000053411"/>
    </source>
</evidence>
<sequence length="478" mass="53820">MAAPGKGADIPFIFTDGNGRAEPAKRKLIRKYVMLGKNRGKTRNLKPVKTAAPSQSEDPNDVQDKASGLLIKMRYSMIPRKVGSELSFTQFAAVVEPPFLHDLLKFSFIAKRVMYPLERYIVFHRKTKVDTSWFELLTSDAAYVHAAVFASQAYILHTSTGAPPMAARRAITHHSAALRLLRERLSVSTCKDGVSDATVLVVLYLALHAHFMIDYKTAMQHMEGLRKIVDIRGGLTAFSYNTKLVIELLKCDLGIALHNGTMPTFSNDPSLEPLMPYDLAMLATEDPGHSEAELRWKPVHLGINADLVQAWTFLKRFCTTINSAADDKRQLPKETLLKAMTSIMYRLVPMEFDSTSLDEAIRLGLLVFSSHIFLNWQDVRPRNTSLPSIYRRSLLSTKLPNVLSSQLLLWLLMVGSFSIFTPADDAWLMPWVRSNIQLCKAQSWSDLRRQLIVFPWVDVLHDEAGHAVFDTAMSSPWS</sequence>
<dbReference type="GeneID" id="27716050"/>
<organism evidence="2 3">
    <name type="scientific">Fonsecaea multimorphosa CBS 102226</name>
    <dbReference type="NCBI Taxonomy" id="1442371"/>
    <lineage>
        <taxon>Eukaryota</taxon>
        <taxon>Fungi</taxon>
        <taxon>Dikarya</taxon>
        <taxon>Ascomycota</taxon>
        <taxon>Pezizomycotina</taxon>
        <taxon>Eurotiomycetes</taxon>
        <taxon>Chaetothyriomycetidae</taxon>
        <taxon>Chaetothyriales</taxon>
        <taxon>Herpotrichiellaceae</taxon>
        <taxon>Fonsecaea</taxon>
    </lineage>
</organism>
<gene>
    <name evidence="2" type="ORF">Z520_10304</name>
</gene>
<dbReference type="VEuPathDB" id="FungiDB:Z520_10304"/>
<dbReference type="PANTHER" id="PTHR37540:SF9">
    <property type="entry name" value="ZN(2)-C6 FUNGAL-TYPE DOMAIN-CONTAINING PROTEIN"/>
    <property type="match status" value="1"/>
</dbReference>
<evidence type="ECO:0000256" key="1">
    <source>
        <dbReference type="SAM" id="MobiDB-lite"/>
    </source>
</evidence>
<evidence type="ECO:0000313" key="2">
    <source>
        <dbReference type="EMBL" id="KIX93967.1"/>
    </source>
</evidence>
<reference evidence="2 3" key="1">
    <citation type="submission" date="2015-01" db="EMBL/GenBank/DDBJ databases">
        <title>The Genome Sequence of Fonsecaea multimorphosa CBS 102226.</title>
        <authorList>
            <consortium name="The Broad Institute Genomics Platform"/>
            <person name="Cuomo C."/>
            <person name="de Hoog S."/>
            <person name="Gorbushina A."/>
            <person name="Stielow B."/>
            <person name="Teixiera M."/>
            <person name="Abouelleil A."/>
            <person name="Chapman S.B."/>
            <person name="Priest M."/>
            <person name="Young S.K."/>
            <person name="Wortman J."/>
            <person name="Nusbaum C."/>
            <person name="Birren B."/>
        </authorList>
    </citation>
    <scope>NUCLEOTIDE SEQUENCE [LARGE SCALE GENOMIC DNA]</scope>
    <source>
        <strain evidence="2 3">CBS 102226</strain>
    </source>
</reference>
<protein>
    <submittedName>
        <fullName evidence="2">Uncharacterized protein</fullName>
    </submittedName>
</protein>
<dbReference type="STRING" id="1442371.A0A0D2JL38"/>
<feature type="region of interest" description="Disordered" evidence="1">
    <location>
        <begin position="43"/>
        <end position="63"/>
    </location>
</feature>
<accession>A0A0D2JL38</accession>
<keyword evidence="3" id="KW-1185">Reference proteome</keyword>